<feature type="region of interest" description="Disordered" evidence="1">
    <location>
        <begin position="498"/>
        <end position="526"/>
    </location>
</feature>
<dbReference type="PANTHER" id="PTHR40788:SF2">
    <property type="entry name" value="CLR5 DOMAIN-CONTAINING PROTEIN"/>
    <property type="match status" value="1"/>
</dbReference>
<feature type="region of interest" description="Disordered" evidence="1">
    <location>
        <begin position="768"/>
        <end position="793"/>
    </location>
</feature>
<dbReference type="Proteomes" id="UP001583186">
    <property type="component" value="Unassembled WGS sequence"/>
</dbReference>
<name>A0ABR3YIS5_9PEZI</name>
<gene>
    <name evidence="2" type="ORF">Sste5346_010011</name>
</gene>
<accession>A0ABR3YIS5</accession>
<feature type="compositionally biased region" description="Basic and acidic residues" evidence="1">
    <location>
        <begin position="297"/>
        <end position="310"/>
    </location>
</feature>
<reference evidence="2 3" key="1">
    <citation type="journal article" date="2024" name="IMA Fungus">
        <title>IMA Genome - F19 : A genome assembly and annotation guide to empower mycologists, including annotated draft genome sequences of Ceratocystis pirilliformis, Diaporthe australafricana, Fusarium ophioides, Paecilomyces lecythidis, and Sporothrix stenoceras.</title>
        <authorList>
            <person name="Aylward J."/>
            <person name="Wilson A.M."/>
            <person name="Visagie C.M."/>
            <person name="Spraker J."/>
            <person name="Barnes I."/>
            <person name="Buitendag C."/>
            <person name="Ceriani C."/>
            <person name="Del Mar Angel L."/>
            <person name="du Plessis D."/>
            <person name="Fuchs T."/>
            <person name="Gasser K."/>
            <person name="Kramer D."/>
            <person name="Li W."/>
            <person name="Munsamy K."/>
            <person name="Piso A."/>
            <person name="Price J.L."/>
            <person name="Sonnekus B."/>
            <person name="Thomas C."/>
            <person name="van der Nest A."/>
            <person name="van Dijk A."/>
            <person name="van Heerden A."/>
            <person name="van Vuuren N."/>
            <person name="Yilmaz N."/>
            <person name="Duong T.A."/>
            <person name="van der Merwe N.A."/>
            <person name="Wingfield M.J."/>
            <person name="Wingfield B.D."/>
        </authorList>
    </citation>
    <scope>NUCLEOTIDE SEQUENCE [LARGE SCALE GENOMIC DNA]</scope>
    <source>
        <strain evidence="2 3">CMW 5346</strain>
    </source>
</reference>
<evidence type="ECO:0000313" key="2">
    <source>
        <dbReference type="EMBL" id="KAL1887772.1"/>
    </source>
</evidence>
<sequence>MTEPSDFTDEERALFDRLNIGKAGGLPLPSFIRPSEVVAQARPLADAIFNDWTTLKDLVTSRESLLFDRWKGLKKRKRRDLLQEAWTAAAAATSSVDGDDASPTSLPLPHRPDLVAWRRREREKGQQLKEGGASSFAAPENLVTLLDWTAEDRAAFLWPHLSLEDLALRSTSTRALWLLATSRASAPPEAFAAADLETTRLGKACLALLPRYLNQYSMLFRGRTTPETYGQLYTWAELEAATKDKKDGPGSDSFATRGTHPGEGLWILTIQARLYRFLVLAVKAILGSSVEGNGAVKEEKANGKNGEKNGESVLDQTTYTDLPQRSLETPYRVPPTKLDLQALLDLTNAKVYEAEDHVWALRTDPAYLRVTLKDWALHRKERLTTVEGVGPEDHTKVSSTVVDACLRRALEQAETWNLVYSKVHLLAQQMEKHAAEVAEAQEDNGNDAAKLPRDVLLSFYALYYHIRSFENEPVGLLQTGAFSAPKVKQHYRLETAEDGKTSVVAAEGDDAPPVVGDESEGHAATSGSDSQFAAAALWALTGLQDDATRQLFGRQTLLDELEATTRTSTSVLSAWALDQVGTLALYARCTSLLDTFQPWAAAYDQTVQQDTEMRDILVMDFHMSMGRLRALLEHGLGVSAPSFVERDEVTDKDFGELRIFWATIYHTLDSNKALTPRLKEMLSREDDKLLAGGAGDRRLVDRRAARVFRALFHPVGEKGSGTPATLTWPDVVHALKVAGFAAERLYASTWLFVPGPVAKMAAIVATAKGAGRRGQGSNGNKSSTTPRPSLFREPVSVDGEVAKMTPAEARWIGKRLQRAYGWDATTFASE</sequence>
<comment type="caution">
    <text evidence="2">The sequence shown here is derived from an EMBL/GenBank/DDBJ whole genome shotgun (WGS) entry which is preliminary data.</text>
</comment>
<proteinExistence type="predicted"/>
<keyword evidence="3" id="KW-1185">Reference proteome</keyword>
<dbReference type="PANTHER" id="PTHR40788">
    <property type="entry name" value="CLR5 DOMAIN-CONTAINING PROTEIN-RELATED"/>
    <property type="match status" value="1"/>
</dbReference>
<organism evidence="2 3">
    <name type="scientific">Sporothrix stenoceras</name>
    <dbReference type="NCBI Taxonomy" id="5173"/>
    <lineage>
        <taxon>Eukaryota</taxon>
        <taxon>Fungi</taxon>
        <taxon>Dikarya</taxon>
        <taxon>Ascomycota</taxon>
        <taxon>Pezizomycotina</taxon>
        <taxon>Sordariomycetes</taxon>
        <taxon>Sordariomycetidae</taxon>
        <taxon>Ophiostomatales</taxon>
        <taxon>Ophiostomataceae</taxon>
        <taxon>Sporothrix</taxon>
    </lineage>
</organism>
<feature type="compositionally biased region" description="Polar residues" evidence="1">
    <location>
        <begin position="778"/>
        <end position="787"/>
    </location>
</feature>
<dbReference type="EMBL" id="JAWCUI010000109">
    <property type="protein sequence ID" value="KAL1887772.1"/>
    <property type="molecule type" value="Genomic_DNA"/>
</dbReference>
<feature type="region of interest" description="Disordered" evidence="1">
    <location>
        <begin position="297"/>
        <end position="319"/>
    </location>
</feature>
<evidence type="ECO:0000313" key="3">
    <source>
        <dbReference type="Proteomes" id="UP001583186"/>
    </source>
</evidence>
<evidence type="ECO:0000256" key="1">
    <source>
        <dbReference type="SAM" id="MobiDB-lite"/>
    </source>
</evidence>
<protein>
    <submittedName>
        <fullName evidence="2">Uncharacterized protein</fullName>
    </submittedName>
</protein>